<dbReference type="Proteomes" id="UP000811619">
    <property type="component" value="Unassembled WGS sequence"/>
</dbReference>
<evidence type="ECO:0000313" key="2">
    <source>
        <dbReference type="Proteomes" id="UP000811619"/>
    </source>
</evidence>
<comment type="caution">
    <text evidence="1">The sequence shown here is derived from an EMBL/GenBank/DDBJ whole genome shotgun (WGS) entry which is preliminary data.</text>
</comment>
<evidence type="ECO:0000313" key="1">
    <source>
        <dbReference type="EMBL" id="KAG5926281.1"/>
    </source>
</evidence>
<accession>A0A8K0J7B7</accession>
<gene>
    <name evidence="1" type="ORF">E4U42_003458</name>
</gene>
<dbReference type="EMBL" id="SRPY01000279">
    <property type="protein sequence ID" value="KAG5926281.1"/>
    <property type="molecule type" value="Genomic_DNA"/>
</dbReference>
<reference evidence="1" key="1">
    <citation type="journal article" date="2020" name="bioRxiv">
        <title>Whole genome comparisons of ergot fungi reveals the divergence and evolution of species within the genus Claviceps are the result of varying mechanisms driving genome evolution and host range expansion.</title>
        <authorList>
            <person name="Wyka S.A."/>
            <person name="Mondo S.J."/>
            <person name="Liu M."/>
            <person name="Dettman J."/>
            <person name="Nalam V."/>
            <person name="Broders K.D."/>
        </authorList>
    </citation>
    <scope>NUCLEOTIDE SEQUENCE</scope>
    <source>
        <strain evidence="1">CCC 489</strain>
    </source>
</reference>
<sequence>MTAAAEHDGRRDDKIEQEATRQWSDILELQQDKFVVCFLHMQCNLLVLLHLQQPPS</sequence>
<name>A0A8K0J7B7_9HYPO</name>
<dbReference type="AlphaFoldDB" id="A0A8K0J7B7"/>
<protein>
    <submittedName>
        <fullName evidence="1">Uncharacterized protein</fullName>
    </submittedName>
</protein>
<proteinExistence type="predicted"/>
<keyword evidence="2" id="KW-1185">Reference proteome</keyword>
<organism evidence="1 2">
    <name type="scientific">Claviceps africana</name>
    <dbReference type="NCBI Taxonomy" id="83212"/>
    <lineage>
        <taxon>Eukaryota</taxon>
        <taxon>Fungi</taxon>
        <taxon>Dikarya</taxon>
        <taxon>Ascomycota</taxon>
        <taxon>Pezizomycotina</taxon>
        <taxon>Sordariomycetes</taxon>
        <taxon>Hypocreomycetidae</taxon>
        <taxon>Hypocreales</taxon>
        <taxon>Clavicipitaceae</taxon>
        <taxon>Claviceps</taxon>
    </lineage>
</organism>